<evidence type="ECO:0000256" key="2">
    <source>
        <dbReference type="ARBA" id="ARBA00023002"/>
    </source>
</evidence>
<dbReference type="EMBL" id="CP097649">
    <property type="protein sequence ID" value="URI13917.1"/>
    <property type="molecule type" value="Genomic_DNA"/>
</dbReference>
<dbReference type="RefSeq" id="WP_250201284.1">
    <property type="nucleotide sequence ID" value="NZ_CP097649.1"/>
</dbReference>
<evidence type="ECO:0000313" key="4">
    <source>
        <dbReference type="EMBL" id="URI13917.1"/>
    </source>
</evidence>
<evidence type="ECO:0000313" key="5">
    <source>
        <dbReference type="Proteomes" id="UP001055429"/>
    </source>
</evidence>
<dbReference type="Proteomes" id="UP001055429">
    <property type="component" value="Chromosome"/>
</dbReference>
<reference evidence="4" key="1">
    <citation type="submission" date="2022-05" db="EMBL/GenBank/DDBJ databases">
        <title>Brevundimonas albigilva TT17 genome sequence.</title>
        <authorList>
            <person name="Lee K."/>
            <person name="Son H."/>
        </authorList>
    </citation>
    <scope>NUCLEOTIDE SEQUENCE</scope>
    <source>
        <strain evidence="4">TT17</strain>
    </source>
</reference>
<dbReference type="Gene3D" id="3.90.1170.50">
    <property type="entry name" value="Aldehyde oxidase/xanthine dehydrogenase, a/b hammerhead"/>
    <property type="match status" value="1"/>
</dbReference>
<name>A0ABY4SFW3_9CAUL</name>
<dbReference type="Pfam" id="PF02738">
    <property type="entry name" value="MoCoBD_1"/>
    <property type="match status" value="1"/>
</dbReference>
<evidence type="ECO:0000256" key="1">
    <source>
        <dbReference type="ARBA" id="ARBA00022505"/>
    </source>
</evidence>
<evidence type="ECO:0000259" key="3">
    <source>
        <dbReference type="SMART" id="SM01008"/>
    </source>
</evidence>
<keyword evidence="5" id="KW-1185">Reference proteome</keyword>
<keyword evidence="1" id="KW-0500">Molybdenum</keyword>
<dbReference type="Gene3D" id="3.30.365.10">
    <property type="entry name" value="Aldehyde oxidase/xanthine dehydrogenase, molybdopterin binding domain"/>
    <property type="match status" value="4"/>
</dbReference>
<dbReference type="Pfam" id="PF01315">
    <property type="entry name" value="Ald_Xan_dh_C"/>
    <property type="match status" value="1"/>
</dbReference>
<dbReference type="SUPFAM" id="SSF54665">
    <property type="entry name" value="CO dehydrogenase molybdoprotein N-domain-like"/>
    <property type="match status" value="1"/>
</dbReference>
<dbReference type="PANTHER" id="PTHR11908">
    <property type="entry name" value="XANTHINE DEHYDROGENASE"/>
    <property type="match status" value="1"/>
</dbReference>
<dbReference type="InterPro" id="IPR036856">
    <property type="entry name" value="Ald_Oxase/Xan_DH_a/b_sf"/>
</dbReference>
<proteinExistence type="predicted"/>
<dbReference type="PANTHER" id="PTHR11908:SF132">
    <property type="entry name" value="ALDEHYDE OXIDASE 1-RELATED"/>
    <property type="match status" value="1"/>
</dbReference>
<dbReference type="SUPFAM" id="SSF56003">
    <property type="entry name" value="Molybdenum cofactor-binding domain"/>
    <property type="match status" value="1"/>
</dbReference>
<dbReference type="Pfam" id="PF20256">
    <property type="entry name" value="MoCoBD_2"/>
    <property type="match status" value="1"/>
</dbReference>
<dbReference type="InterPro" id="IPR008274">
    <property type="entry name" value="AldOxase/xan_DH_MoCoBD1"/>
</dbReference>
<dbReference type="InterPro" id="IPR000674">
    <property type="entry name" value="Ald_Oxase/Xan_DH_a/b"/>
</dbReference>
<gene>
    <name evidence="4" type="ORF">M8231_08700</name>
</gene>
<dbReference type="InterPro" id="IPR016208">
    <property type="entry name" value="Ald_Oxase/xanthine_DH-like"/>
</dbReference>
<accession>A0ABY4SFW3</accession>
<feature type="domain" description="Aldehyde oxidase/xanthine dehydrogenase a/b hammerhead" evidence="3">
    <location>
        <begin position="61"/>
        <end position="175"/>
    </location>
</feature>
<keyword evidence="2" id="KW-0560">Oxidoreductase</keyword>
<dbReference type="SMART" id="SM01008">
    <property type="entry name" value="Ald_Xan_dh_C"/>
    <property type="match status" value="1"/>
</dbReference>
<organism evidence="4 5">
    <name type="scientific">Brevundimonas albigilva</name>
    <dbReference type="NCBI Taxonomy" id="1312364"/>
    <lineage>
        <taxon>Bacteria</taxon>
        <taxon>Pseudomonadati</taxon>
        <taxon>Pseudomonadota</taxon>
        <taxon>Alphaproteobacteria</taxon>
        <taxon>Caulobacterales</taxon>
        <taxon>Caulobacteraceae</taxon>
        <taxon>Brevundimonas</taxon>
    </lineage>
</organism>
<sequence length="783" mass="84254">MSILDEAKTRAQGLMQGLMGKAVALAPDSWVPGGHPDPLIRRQHGHIGKPVSRLDGPLKVAGQARFAAEFPMDGMVYAAVFYSTIAKGRIVEIDAEAARAAPGVVLVMTHENAPKLKPTPIFLTDPKAAGGDGLPVLQDDRVHWNGQPIGVVLARTQEEADHAQSLIRVRYQAEEAATDFDQVKQAGARQAQFMGQPLHNEIGKAEQAFAEAEVKVEATYVTPRHNHNPIELHAVTLAWDGDSLRVHDAQQVVAHAAWTLAKVFDLKEDQVVVTSPFVGGGFGSKTLWQHQILAAAAARLAGVPVRLVLSREGVYRTVGGRSMTEQRVALGADRSGKLKALIHTGVTAKTSHNIMPEPFILPTRSVYGAETMLLDVQQVELDMIGNTFMRAPGEAVGTFALEVAMDELAEALGMDPIELRLKNEPEKDPTQGLPFSSREVEKAFRDGAERFGWSRRDPRPRARQEGEWLIGMGCATGTCPYYRMPGGAARLTLTRDGQAIVDVAVHEMGMGTATVQTQVTAERLGLPMDAVRFNYGDSTLPGLIMAGGSQQTAAIGASVIAAHRTLVGELLKLAGNDSPLAGLKADEVACRDGGLCGLEDETRFESYASILGRAQRKSVCVEAEPPQPMETMHWSMHSHAAMFCEAAVNVVTGEPRIRRFLGSFDCGRILNPKTAASQFRGGVIMGLGLALMEETQVDPRNGRIMNPSLSEYHVPVHMDVPDIDVIWTDIPDPHAPMGARGVGEIGITGTGAAVANAIYNATGRRIRDLPITLDKLLVPSLGS</sequence>
<dbReference type="InterPro" id="IPR037165">
    <property type="entry name" value="AldOxase/xan_DH_Mopterin-bd_sf"/>
</dbReference>
<dbReference type="InterPro" id="IPR046867">
    <property type="entry name" value="AldOxase/xan_DH_MoCoBD2"/>
</dbReference>
<protein>
    <submittedName>
        <fullName evidence="4">Xanthine dehydrogenase family protein molybdopterin-binding subunit</fullName>
    </submittedName>
</protein>